<dbReference type="Proteomes" id="UP000239216">
    <property type="component" value="Chromosome"/>
</dbReference>
<evidence type="ECO:0000313" key="1">
    <source>
        <dbReference type="EMBL" id="AVN64428.1"/>
    </source>
</evidence>
<proteinExistence type="predicted"/>
<accession>A0A2R3P7G5</accession>
<reference evidence="1 2" key="1">
    <citation type="submission" date="2017-07" db="EMBL/GenBank/DDBJ databases">
        <title>Comparative genomic analysis of Mesoplasma florum.</title>
        <authorList>
            <person name="Baby V."/>
            <person name="Lachance J.-C."/>
            <person name="Gagnon J."/>
            <person name="Lucier J.-F."/>
            <person name="Matteau D."/>
            <person name="Knight T.F."/>
            <person name="Rodrigue S."/>
        </authorList>
    </citation>
    <scope>NUCLEOTIDE SEQUENCE [LARGE SCALE GENOMIC DNA]</scope>
    <source>
        <strain evidence="1 2">CnuA-2</strain>
    </source>
</reference>
<sequence>MKKFQYLIAFTIILILVFVTSFFSIDNFSNKEEFIFQIRYELITNIENFTYPKKLPKNNYKNYWYEFQKVDSNLSWFEPIKVNLKQDKIVLDIKDQYIQKINYLDIKMSDILLFNLSSSDSIELFLIIDQAKPSSVIESEVKAFCESKNEQFLFEKGLSKLITF</sequence>
<dbReference type="AlphaFoldDB" id="A0A2R3P7G5"/>
<protein>
    <submittedName>
        <fullName evidence="1">Uncharacterized protein</fullName>
    </submittedName>
</protein>
<dbReference type="EMBL" id="CP022513">
    <property type="protein sequence ID" value="AVN64428.1"/>
    <property type="molecule type" value="Genomic_DNA"/>
</dbReference>
<dbReference type="RefSeq" id="WP_029512231.1">
    <property type="nucleotide sequence ID" value="NZ_CP022513.1"/>
</dbReference>
<name>A0A2R3P7G5_MESFO</name>
<gene>
    <name evidence="1" type="ORF">CG003_01970</name>
</gene>
<evidence type="ECO:0000313" key="2">
    <source>
        <dbReference type="Proteomes" id="UP000239216"/>
    </source>
</evidence>
<organism evidence="1 2">
    <name type="scientific">Mesoplasma florum</name>
    <name type="common">Acholeplasma florum</name>
    <dbReference type="NCBI Taxonomy" id="2151"/>
    <lineage>
        <taxon>Bacteria</taxon>
        <taxon>Bacillati</taxon>
        <taxon>Mycoplasmatota</taxon>
        <taxon>Mollicutes</taxon>
        <taxon>Entomoplasmatales</taxon>
        <taxon>Entomoplasmataceae</taxon>
        <taxon>Mesoplasma</taxon>
    </lineage>
</organism>